<dbReference type="InterPro" id="IPR032675">
    <property type="entry name" value="LRR_dom_sf"/>
</dbReference>
<accession>A0A0D7AZN2</accession>
<dbReference type="EMBL" id="KN880671">
    <property type="protein sequence ID" value="KIY63823.1"/>
    <property type="molecule type" value="Genomic_DNA"/>
</dbReference>
<dbReference type="Gene3D" id="3.80.10.10">
    <property type="entry name" value="Ribonuclease Inhibitor"/>
    <property type="match status" value="1"/>
</dbReference>
<evidence type="ECO:0000313" key="2">
    <source>
        <dbReference type="Proteomes" id="UP000054007"/>
    </source>
</evidence>
<protein>
    <recommendedName>
        <fullName evidence="3">F-box domain-containing protein</fullName>
    </recommendedName>
</protein>
<dbReference type="AlphaFoldDB" id="A0A0D7AZN2"/>
<sequence length="359" mass="40887">MVFPQELYDLVASFIPTSDKVTLRSLSIASHACHAAAAPHLFYNVEVATRERQERFYQLLLSDEGLKISRLIREYSITIREDDVRSGLPYTHTAAALARMQRLCKLRLNRVRFPKAVLSSGQILSSTNSSWCLPALRELQWPDFGIEHDLISFLKHCPALETLHLLTWQGPPPPSNILPKLQKLTGDSSVALAFLPGRHVEDVEIDPPCAESFAEFVTYLSHHPEDVTPHIRRLSIPKFETESFIPDPLMSILPCLPHLERLQVCTTQLRSVVPHTQMLENLIQLVLVHEPDIFDPAGFEEFSFNGTKRLWCARIYKAFSRTPLGKRSSDACLEFWMLDEMCGRWQRCKDGSKLVSLDT</sequence>
<dbReference type="SUPFAM" id="SSF52047">
    <property type="entry name" value="RNI-like"/>
    <property type="match status" value="1"/>
</dbReference>
<organism evidence="1 2">
    <name type="scientific">Cylindrobasidium torrendii FP15055 ss-10</name>
    <dbReference type="NCBI Taxonomy" id="1314674"/>
    <lineage>
        <taxon>Eukaryota</taxon>
        <taxon>Fungi</taxon>
        <taxon>Dikarya</taxon>
        <taxon>Basidiomycota</taxon>
        <taxon>Agaricomycotina</taxon>
        <taxon>Agaricomycetes</taxon>
        <taxon>Agaricomycetidae</taxon>
        <taxon>Agaricales</taxon>
        <taxon>Marasmiineae</taxon>
        <taxon>Physalacriaceae</taxon>
        <taxon>Cylindrobasidium</taxon>
    </lineage>
</organism>
<evidence type="ECO:0000313" key="1">
    <source>
        <dbReference type="EMBL" id="KIY63823.1"/>
    </source>
</evidence>
<keyword evidence="2" id="KW-1185">Reference proteome</keyword>
<reference evidence="1 2" key="1">
    <citation type="journal article" date="2015" name="Fungal Genet. Biol.">
        <title>Evolution of novel wood decay mechanisms in Agaricales revealed by the genome sequences of Fistulina hepatica and Cylindrobasidium torrendii.</title>
        <authorList>
            <person name="Floudas D."/>
            <person name="Held B.W."/>
            <person name="Riley R."/>
            <person name="Nagy L.G."/>
            <person name="Koehler G."/>
            <person name="Ransdell A.S."/>
            <person name="Younus H."/>
            <person name="Chow J."/>
            <person name="Chiniquy J."/>
            <person name="Lipzen A."/>
            <person name="Tritt A."/>
            <person name="Sun H."/>
            <person name="Haridas S."/>
            <person name="LaButti K."/>
            <person name="Ohm R.A."/>
            <person name="Kues U."/>
            <person name="Blanchette R.A."/>
            <person name="Grigoriev I.V."/>
            <person name="Minto R.E."/>
            <person name="Hibbett D.S."/>
        </authorList>
    </citation>
    <scope>NUCLEOTIDE SEQUENCE [LARGE SCALE GENOMIC DNA]</scope>
    <source>
        <strain evidence="1 2">FP15055 ss-10</strain>
    </source>
</reference>
<proteinExistence type="predicted"/>
<name>A0A0D7AZN2_9AGAR</name>
<evidence type="ECO:0008006" key="3">
    <source>
        <dbReference type="Google" id="ProtNLM"/>
    </source>
</evidence>
<gene>
    <name evidence="1" type="ORF">CYLTODRAFT_493612</name>
</gene>
<dbReference type="Proteomes" id="UP000054007">
    <property type="component" value="Unassembled WGS sequence"/>
</dbReference>